<protein>
    <submittedName>
        <fullName evidence="1">Uncharacterized protein</fullName>
    </submittedName>
</protein>
<evidence type="ECO:0000313" key="1">
    <source>
        <dbReference type="EMBL" id="KAI3820390.1"/>
    </source>
</evidence>
<gene>
    <name evidence="1" type="ORF">L1987_07936</name>
</gene>
<dbReference type="EMBL" id="CM042020">
    <property type="protein sequence ID" value="KAI3820390.1"/>
    <property type="molecule type" value="Genomic_DNA"/>
</dbReference>
<proteinExistence type="predicted"/>
<keyword evidence="2" id="KW-1185">Reference proteome</keyword>
<organism evidence="1 2">
    <name type="scientific">Smallanthus sonchifolius</name>
    <dbReference type="NCBI Taxonomy" id="185202"/>
    <lineage>
        <taxon>Eukaryota</taxon>
        <taxon>Viridiplantae</taxon>
        <taxon>Streptophyta</taxon>
        <taxon>Embryophyta</taxon>
        <taxon>Tracheophyta</taxon>
        <taxon>Spermatophyta</taxon>
        <taxon>Magnoliopsida</taxon>
        <taxon>eudicotyledons</taxon>
        <taxon>Gunneridae</taxon>
        <taxon>Pentapetalae</taxon>
        <taxon>asterids</taxon>
        <taxon>campanulids</taxon>
        <taxon>Asterales</taxon>
        <taxon>Asteraceae</taxon>
        <taxon>Asteroideae</taxon>
        <taxon>Heliantheae alliance</taxon>
        <taxon>Millerieae</taxon>
        <taxon>Smallanthus</taxon>
    </lineage>
</organism>
<comment type="caution">
    <text evidence="1">The sequence shown here is derived from an EMBL/GenBank/DDBJ whole genome shotgun (WGS) entry which is preliminary data.</text>
</comment>
<sequence length="213" mass="23931">MDNYSPLDITVISATGLKNIFLFFRMKVYVVVSLINGNTIIEKKTHSSRGRNPKWDHRVKFPVEESAIPTTTLLFVLRQRRIWGDKDIGEVSIPVEELLETNSGSSEHVVDYQVRSVRGKSVGTFTFSHRFREKISPAQDATGRTSSSHPPVTTHMSNQQGVPTYHQTPGYGNYPGGAQYGTGAAWYPPTTQPGGYPYPPQDMGYNQQMQQRH</sequence>
<name>A0ACB9JKW0_9ASTR</name>
<reference evidence="1 2" key="2">
    <citation type="journal article" date="2022" name="Mol. Ecol. Resour.">
        <title>The genomes of chicory, endive, great burdock and yacon provide insights into Asteraceae paleo-polyploidization history and plant inulin production.</title>
        <authorList>
            <person name="Fan W."/>
            <person name="Wang S."/>
            <person name="Wang H."/>
            <person name="Wang A."/>
            <person name="Jiang F."/>
            <person name="Liu H."/>
            <person name="Zhao H."/>
            <person name="Xu D."/>
            <person name="Zhang Y."/>
        </authorList>
    </citation>
    <scope>NUCLEOTIDE SEQUENCE [LARGE SCALE GENOMIC DNA]</scope>
    <source>
        <strain evidence="2">cv. Yunnan</strain>
        <tissue evidence="1">Leaves</tissue>
    </source>
</reference>
<accession>A0ACB9JKW0</accession>
<evidence type="ECO:0000313" key="2">
    <source>
        <dbReference type="Proteomes" id="UP001056120"/>
    </source>
</evidence>
<reference evidence="2" key="1">
    <citation type="journal article" date="2022" name="Mol. Ecol. Resour.">
        <title>The genomes of chicory, endive, great burdock and yacon provide insights into Asteraceae palaeo-polyploidization history and plant inulin production.</title>
        <authorList>
            <person name="Fan W."/>
            <person name="Wang S."/>
            <person name="Wang H."/>
            <person name="Wang A."/>
            <person name="Jiang F."/>
            <person name="Liu H."/>
            <person name="Zhao H."/>
            <person name="Xu D."/>
            <person name="Zhang Y."/>
        </authorList>
    </citation>
    <scope>NUCLEOTIDE SEQUENCE [LARGE SCALE GENOMIC DNA]</scope>
    <source>
        <strain evidence="2">cv. Yunnan</strain>
    </source>
</reference>
<dbReference type="Proteomes" id="UP001056120">
    <property type="component" value="Linkage Group LG03"/>
</dbReference>